<accession>A0ABD3UFW7</accession>
<dbReference type="Gene3D" id="3.10.10.10">
    <property type="entry name" value="HIV Type 1 Reverse Transcriptase, subunit A, domain 1"/>
    <property type="match status" value="1"/>
</dbReference>
<dbReference type="EMBL" id="JBJQND010000016">
    <property type="protein sequence ID" value="KAL3847811.1"/>
    <property type="molecule type" value="Genomic_DNA"/>
</dbReference>
<proteinExistence type="predicted"/>
<name>A0ABD3UFW7_SINWO</name>
<evidence type="ECO:0000313" key="1">
    <source>
        <dbReference type="EMBL" id="KAL3847811.1"/>
    </source>
</evidence>
<protein>
    <submittedName>
        <fullName evidence="1">Uncharacterized protein</fullName>
    </submittedName>
</protein>
<dbReference type="Proteomes" id="UP001634394">
    <property type="component" value="Unassembled WGS sequence"/>
</dbReference>
<gene>
    <name evidence="1" type="ORF">ACJMK2_018703</name>
</gene>
<dbReference type="InterPro" id="IPR053134">
    <property type="entry name" value="RNA-dir_DNA_polymerase"/>
</dbReference>
<reference evidence="1 2" key="1">
    <citation type="submission" date="2024-11" db="EMBL/GenBank/DDBJ databases">
        <title>Chromosome-level genome assembly of the freshwater bivalve Anodonta woodiana.</title>
        <authorList>
            <person name="Chen X."/>
        </authorList>
    </citation>
    <scope>NUCLEOTIDE SEQUENCE [LARGE SCALE GENOMIC DNA]</scope>
    <source>
        <strain evidence="1">MN2024</strain>
        <tissue evidence="1">Gills</tissue>
    </source>
</reference>
<organism evidence="1 2">
    <name type="scientific">Sinanodonta woodiana</name>
    <name type="common">Chinese pond mussel</name>
    <name type="synonym">Anodonta woodiana</name>
    <dbReference type="NCBI Taxonomy" id="1069815"/>
    <lineage>
        <taxon>Eukaryota</taxon>
        <taxon>Metazoa</taxon>
        <taxon>Spiralia</taxon>
        <taxon>Lophotrochozoa</taxon>
        <taxon>Mollusca</taxon>
        <taxon>Bivalvia</taxon>
        <taxon>Autobranchia</taxon>
        <taxon>Heteroconchia</taxon>
        <taxon>Palaeoheterodonta</taxon>
        <taxon>Unionida</taxon>
        <taxon>Unionoidea</taxon>
        <taxon>Unionidae</taxon>
        <taxon>Unioninae</taxon>
        <taxon>Sinanodonta</taxon>
    </lineage>
</organism>
<dbReference type="PANTHER" id="PTHR24559:SF435">
    <property type="entry name" value="RIBONUCLEASE H"/>
    <property type="match status" value="1"/>
</dbReference>
<comment type="caution">
    <text evidence="1">The sequence shown here is derived from an EMBL/GenBank/DDBJ whole genome shotgun (WGS) entry which is preliminary data.</text>
</comment>
<keyword evidence="2" id="KW-1185">Reference proteome</keyword>
<dbReference type="InterPro" id="IPR043502">
    <property type="entry name" value="DNA/RNA_pol_sf"/>
</dbReference>
<dbReference type="CDD" id="cd01647">
    <property type="entry name" value="RT_LTR"/>
    <property type="match status" value="1"/>
</dbReference>
<sequence>MVGNNCSYGSTGIVKPEERFFENKQLLEGKILISIRSDDVIPLRVMNVTDKMKVVHAGTIMGRYTPVDDDDIDGVSGESLAPVKTVEIPEHLKKISQETKRSLTSAQRKKVDQLIYTFSGLFAKSKDDIGRTNQIRHKINTRDPRPVKQPLRRIPIHSRNEIEDHVESMLTQGIMEPSLSLWASPIVLVRKKDGTTRFCVDYRAANQLTVKYAYPLPRIDDSLDRLSGVSRFSTLDLMSGY</sequence>
<dbReference type="PANTHER" id="PTHR24559">
    <property type="entry name" value="TRANSPOSON TY3-I GAG-POL POLYPROTEIN"/>
    <property type="match status" value="1"/>
</dbReference>
<dbReference type="AlphaFoldDB" id="A0ABD3UFW7"/>
<evidence type="ECO:0000313" key="2">
    <source>
        <dbReference type="Proteomes" id="UP001634394"/>
    </source>
</evidence>
<dbReference type="SUPFAM" id="SSF56672">
    <property type="entry name" value="DNA/RNA polymerases"/>
    <property type="match status" value="1"/>
</dbReference>